<dbReference type="SUPFAM" id="SSF47862">
    <property type="entry name" value="Saposin"/>
    <property type="match status" value="2"/>
</dbReference>
<dbReference type="AlphaFoldDB" id="A0A1B0DJP0"/>
<dbReference type="InterPro" id="IPR007856">
    <property type="entry name" value="SapB_1"/>
</dbReference>
<evidence type="ECO:0000256" key="5">
    <source>
        <dbReference type="ARBA" id="ARBA00023157"/>
    </source>
</evidence>
<evidence type="ECO:0000313" key="8">
    <source>
        <dbReference type="Proteomes" id="UP000092462"/>
    </source>
</evidence>
<keyword evidence="4" id="KW-0677">Repeat</keyword>
<dbReference type="GO" id="GO:0006665">
    <property type="term" value="P:sphingolipid metabolic process"/>
    <property type="evidence" value="ECO:0007669"/>
    <property type="project" value="InterPro"/>
</dbReference>
<dbReference type="Gene3D" id="1.10.225.10">
    <property type="entry name" value="Saposin-like"/>
    <property type="match status" value="2"/>
</dbReference>
<proteinExistence type="predicted"/>
<dbReference type="PRINTS" id="PR01797">
    <property type="entry name" value="SAPOSIN"/>
</dbReference>
<evidence type="ECO:0000256" key="2">
    <source>
        <dbReference type="ARBA" id="ARBA00022525"/>
    </source>
</evidence>
<dbReference type="InterPro" id="IPR008139">
    <property type="entry name" value="SaposinB_dom"/>
</dbReference>
<dbReference type="GO" id="GO:0005576">
    <property type="term" value="C:extracellular region"/>
    <property type="evidence" value="ECO:0007669"/>
    <property type="project" value="UniProtKB-SubCell"/>
</dbReference>
<dbReference type="SMART" id="SM00741">
    <property type="entry name" value="SapB"/>
    <property type="match status" value="2"/>
</dbReference>
<dbReference type="VEuPathDB" id="VectorBase:PPAI008464"/>
<evidence type="ECO:0000256" key="1">
    <source>
        <dbReference type="ARBA" id="ARBA00004613"/>
    </source>
</evidence>
<evidence type="ECO:0000256" key="4">
    <source>
        <dbReference type="ARBA" id="ARBA00022737"/>
    </source>
</evidence>
<dbReference type="GO" id="GO:0016020">
    <property type="term" value="C:membrane"/>
    <property type="evidence" value="ECO:0007669"/>
    <property type="project" value="GOC"/>
</dbReference>
<evidence type="ECO:0000256" key="6">
    <source>
        <dbReference type="ARBA" id="ARBA00023180"/>
    </source>
</evidence>
<dbReference type="PANTHER" id="PTHR11480:SF3">
    <property type="entry name" value="BCDNA.GH08312"/>
    <property type="match status" value="1"/>
</dbReference>
<dbReference type="VEuPathDB" id="VectorBase:PPAPM1_003984"/>
<keyword evidence="5" id="KW-1015">Disulfide bond</keyword>
<keyword evidence="6" id="KW-0325">Glycoprotein</keyword>
<keyword evidence="8" id="KW-1185">Reference proteome</keyword>
<organism evidence="7 8">
    <name type="scientific">Phlebotomus papatasi</name>
    <name type="common">Sandfly</name>
    <dbReference type="NCBI Taxonomy" id="29031"/>
    <lineage>
        <taxon>Eukaryota</taxon>
        <taxon>Metazoa</taxon>
        <taxon>Ecdysozoa</taxon>
        <taxon>Arthropoda</taxon>
        <taxon>Hexapoda</taxon>
        <taxon>Insecta</taxon>
        <taxon>Pterygota</taxon>
        <taxon>Neoptera</taxon>
        <taxon>Endopterygota</taxon>
        <taxon>Diptera</taxon>
        <taxon>Nematocera</taxon>
        <taxon>Psychodoidea</taxon>
        <taxon>Psychodidae</taxon>
        <taxon>Phlebotomus</taxon>
        <taxon>Phlebotomus</taxon>
    </lineage>
</organism>
<keyword evidence="2" id="KW-0964">Secreted</keyword>
<evidence type="ECO:0008006" key="9">
    <source>
        <dbReference type="Google" id="ProtNLM"/>
    </source>
</evidence>
<dbReference type="PROSITE" id="PS51110">
    <property type="entry name" value="SAP_A"/>
    <property type="match status" value="1"/>
</dbReference>
<comment type="subcellular location">
    <subcellularLocation>
        <location evidence="1">Secreted</location>
    </subcellularLocation>
</comment>
<reference evidence="7" key="1">
    <citation type="submission" date="2022-08" db="UniProtKB">
        <authorList>
            <consortium name="EnsemblMetazoa"/>
        </authorList>
    </citation>
    <scope>IDENTIFICATION</scope>
    <source>
        <strain evidence="7">Israel</strain>
    </source>
</reference>
<dbReference type="InterPro" id="IPR008373">
    <property type="entry name" value="Saposin"/>
</dbReference>
<evidence type="ECO:0000313" key="7">
    <source>
        <dbReference type="EnsemblMetazoa" id="PPAI008464-PA"/>
    </source>
</evidence>
<keyword evidence="3" id="KW-0732">Signal</keyword>
<dbReference type="EMBL" id="AJVK01065631">
    <property type="status" value="NOT_ANNOTATED_CDS"/>
    <property type="molecule type" value="Genomic_DNA"/>
</dbReference>
<sequence>HPEEYNNEPDLEIDEAISITVIAKPAAPAKLESSPLGDSNQCTLCQFIITQLERDLINKKTEDEVKKAVMTVCERLPKKFAQQCDEFVNRYAEIILSILATAPPSEVCKKLGLCSQTKVELPPQYVESKKEVTECAICQFVIIELDKLLSDPQIEKDVEKLGYKICSKIPSKFYGQCKEMMDIYGHSLINLILAKSDPEKMCEKIGMCFAGENPGFVQLFDGGITPRESEVEPIEPQKEIKVQPYLVGDNECTWGPSHWCANEENARKCNVSKLC</sequence>
<evidence type="ECO:0000256" key="3">
    <source>
        <dbReference type="ARBA" id="ARBA00022729"/>
    </source>
</evidence>
<dbReference type="Proteomes" id="UP000092462">
    <property type="component" value="Unassembled WGS sequence"/>
</dbReference>
<dbReference type="GO" id="GO:0005764">
    <property type="term" value="C:lysosome"/>
    <property type="evidence" value="ECO:0007669"/>
    <property type="project" value="InterPro"/>
</dbReference>
<dbReference type="PROSITE" id="PS50015">
    <property type="entry name" value="SAP_B"/>
    <property type="match status" value="2"/>
</dbReference>
<accession>A0A1B0DJP0</accession>
<name>A0A1B0DJP0_PHLPP</name>
<dbReference type="InterPro" id="IPR003119">
    <property type="entry name" value="SAP_A"/>
</dbReference>
<protein>
    <recommendedName>
        <fullName evidence="9">Saposin B-type domain-containing protein</fullName>
    </recommendedName>
</protein>
<dbReference type="Pfam" id="PF05184">
    <property type="entry name" value="SapB_1"/>
    <property type="match status" value="1"/>
</dbReference>
<dbReference type="Pfam" id="PF03489">
    <property type="entry name" value="SapB_2"/>
    <property type="match status" value="2"/>
</dbReference>
<dbReference type="PANTHER" id="PTHR11480">
    <property type="entry name" value="SAPOSIN-RELATED"/>
    <property type="match status" value="1"/>
</dbReference>
<dbReference type="Pfam" id="PF02199">
    <property type="entry name" value="SapA"/>
    <property type="match status" value="1"/>
</dbReference>
<dbReference type="FunFam" id="1.10.225.10:FF:000002">
    <property type="entry name" value="prosaposin isoform X2"/>
    <property type="match status" value="1"/>
</dbReference>
<dbReference type="InterPro" id="IPR051428">
    <property type="entry name" value="Sphingo_Act-Surfact_Prot"/>
</dbReference>
<dbReference type="EnsemblMetazoa" id="PPAI008464-RA">
    <property type="protein sequence ID" value="PPAI008464-PA"/>
    <property type="gene ID" value="PPAI008464"/>
</dbReference>
<dbReference type="InterPro" id="IPR011001">
    <property type="entry name" value="Saposin-like"/>
</dbReference>
<dbReference type="InterPro" id="IPR008138">
    <property type="entry name" value="SapB_2"/>
</dbReference>